<proteinExistence type="predicted"/>
<evidence type="ECO:0000259" key="1">
    <source>
        <dbReference type="Pfam" id="PF13358"/>
    </source>
</evidence>
<sequence>MTKALPIDTQNSLKLLLQQNTPYSQIMKQLPNVSKGTISNYKQKLFKVVKPTHPGRTPKVTKNTQQYIANTSQNVSMTNDGVKKMLRRKGFKARRKVKTNMISKDNQKLRLAWAKAHRHLSISDWRKWIFSDETRVNMWGSDGVSYYWSDKPGTMQPHQITPKVQNNGGGVMFWGCITSEGPGYGTTILEGTIDSLEYVKILDTSLLDTLEYYGKKPADVRFQQDKASPHRSVVTNHWFNENGFSAERVLDSPAQSPDLNPIEHVWTELKRRLDSYPTRPTAKEELATRISDEWNKFTKDNCLAYIDSMPKRIKAVIRPKGGSAPF</sequence>
<gene>
    <name evidence="2" type="ORF">INT46_004871</name>
</gene>
<protein>
    <recommendedName>
        <fullName evidence="1">Tc1-like transposase DDE domain-containing protein</fullName>
    </recommendedName>
</protein>
<feature type="domain" description="Tc1-like transposase DDE" evidence="1">
    <location>
        <begin position="129"/>
        <end position="275"/>
    </location>
</feature>
<dbReference type="Gene3D" id="3.30.420.10">
    <property type="entry name" value="Ribonuclease H-like superfamily/Ribonuclease H"/>
    <property type="match status" value="1"/>
</dbReference>
<dbReference type="Pfam" id="PF13358">
    <property type="entry name" value="DDE_3"/>
    <property type="match status" value="1"/>
</dbReference>
<reference evidence="2" key="1">
    <citation type="submission" date="2020-12" db="EMBL/GenBank/DDBJ databases">
        <title>Metabolic potential, ecology and presence of endohyphal bacteria is reflected in genomic diversity of Mucoromycotina.</title>
        <authorList>
            <person name="Muszewska A."/>
            <person name="Okrasinska A."/>
            <person name="Steczkiewicz K."/>
            <person name="Drgas O."/>
            <person name="Orlowska M."/>
            <person name="Perlinska-Lenart U."/>
            <person name="Aleksandrzak-Piekarczyk T."/>
            <person name="Szatraj K."/>
            <person name="Zielenkiewicz U."/>
            <person name="Pilsyk S."/>
            <person name="Malc E."/>
            <person name="Mieczkowski P."/>
            <person name="Kruszewska J.S."/>
            <person name="Biernat P."/>
            <person name="Pawlowska J."/>
        </authorList>
    </citation>
    <scope>NUCLEOTIDE SEQUENCE</scope>
    <source>
        <strain evidence="2">CBS 226.32</strain>
    </source>
</reference>
<evidence type="ECO:0000313" key="3">
    <source>
        <dbReference type="Proteomes" id="UP000650833"/>
    </source>
</evidence>
<dbReference type="InterPro" id="IPR052338">
    <property type="entry name" value="Transposase_5"/>
</dbReference>
<dbReference type="Proteomes" id="UP000650833">
    <property type="component" value="Unassembled WGS sequence"/>
</dbReference>
<dbReference type="PANTHER" id="PTHR23022">
    <property type="entry name" value="TRANSPOSABLE ELEMENT-RELATED"/>
    <property type="match status" value="1"/>
</dbReference>
<dbReference type="InterPro" id="IPR038717">
    <property type="entry name" value="Tc1-like_DDE_dom"/>
</dbReference>
<dbReference type="PANTHER" id="PTHR23022:SF135">
    <property type="entry name" value="SI:DKEY-77F5.3"/>
    <property type="match status" value="1"/>
</dbReference>
<dbReference type="AlphaFoldDB" id="A0A8H7QC22"/>
<dbReference type="OrthoDB" id="5410741at2759"/>
<dbReference type="EMBL" id="JAEPRC010001200">
    <property type="protein sequence ID" value="KAG2189768.1"/>
    <property type="molecule type" value="Genomic_DNA"/>
</dbReference>
<evidence type="ECO:0000313" key="2">
    <source>
        <dbReference type="EMBL" id="KAG2189768.1"/>
    </source>
</evidence>
<name>A0A8H7QC22_9FUNG</name>
<keyword evidence="3" id="KW-1185">Reference proteome</keyword>
<comment type="caution">
    <text evidence="2">The sequence shown here is derived from an EMBL/GenBank/DDBJ whole genome shotgun (WGS) entry which is preliminary data.</text>
</comment>
<dbReference type="GO" id="GO:0003676">
    <property type="term" value="F:nucleic acid binding"/>
    <property type="evidence" value="ECO:0007669"/>
    <property type="project" value="InterPro"/>
</dbReference>
<accession>A0A8H7QC22</accession>
<organism evidence="2 3">
    <name type="scientific">Mucor plumbeus</name>
    <dbReference type="NCBI Taxonomy" id="97098"/>
    <lineage>
        <taxon>Eukaryota</taxon>
        <taxon>Fungi</taxon>
        <taxon>Fungi incertae sedis</taxon>
        <taxon>Mucoromycota</taxon>
        <taxon>Mucoromycotina</taxon>
        <taxon>Mucoromycetes</taxon>
        <taxon>Mucorales</taxon>
        <taxon>Mucorineae</taxon>
        <taxon>Mucoraceae</taxon>
        <taxon>Mucor</taxon>
    </lineage>
</organism>
<dbReference type="InterPro" id="IPR036397">
    <property type="entry name" value="RNaseH_sf"/>
</dbReference>